<proteinExistence type="predicted"/>
<name>A0A367LK61_9HYPO</name>
<dbReference type="AlphaFoldDB" id="A0A367LK61"/>
<evidence type="ECO:0000313" key="2">
    <source>
        <dbReference type="Proteomes" id="UP000253664"/>
    </source>
</evidence>
<comment type="caution">
    <text evidence="1">The sequence shown here is derived from an EMBL/GenBank/DDBJ whole genome shotgun (WGS) entry which is preliminary data.</text>
</comment>
<reference evidence="1 2" key="1">
    <citation type="journal article" date="2015" name="BMC Genomics">
        <title>Insights from the genome of Ophiocordyceps polyrhachis-furcata to pathogenicity and host specificity in insect fungi.</title>
        <authorList>
            <person name="Wichadakul D."/>
            <person name="Kobmoo N."/>
            <person name="Ingsriswang S."/>
            <person name="Tangphatsornruang S."/>
            <person name="Chantasingh D."/>
            <person name="Luangsa-ard J.J."/>
            <person name="Eurwilaichitr L."/>
        </authorList>
    </citation>
    <scope>NUCLEOTIDE SEQUENCE [LARGE SCALE GENOMIC DNA]</scope>
    <source>
        <strain evidence="1 2">BCC 54312</strain>
    </source>
</reference>
<evidence type="ECO:0000313" key="1">
    <source>
        <dbReference type="EMBL" id="RCI14767.1"/>
    </source>
</evidence>
<dbReference type="Proteomes" id="UP000253664">
    <property type="component" value="Unassembled WGS sequence"/>
</dbReference>
<organism evidence="1 2">
    <name type="scientific">Ophiocordyceps polyrhachis-furcata BCC 54312</name>
    <dbReference type="NCBI Taxonomy" id="1330021"/>
    <lineage>
        <taxon>Eukaryota</taxon>
        <taxon>Fungi</taxon>
        <taxon>Dikarya</taxon>
        <taxon>Ascomycota</taxon>
        <taxon>Pezizomycotina</taxon>
        <taxon>Sordariomycetes</taxon>
        <taxon>Hypocreomycetidae</taxon>
        <taxon>Hypocreales</taxon>
        <taxon>Ophiocordycipitaceae</taxon>
        <taxon>Ophiocordyceps</taxon>
    </lineage>
</organism>
<dbReference type="OrthoDB" id="3552888at2759"/>
<protein>
    <submittedName>
        <fullName evidence="1">Uncharacterized protein</fullName>
    </submittedName>
</protein>
<dbReference type="EMBL" id="LKCN02000003">
    <property type="protein sequence ID" value="RCI14767.1"/>
    <property type="molecule type" value="Genomic_DNA"/>
</dbReference>
<accession>A0A367LK61</accession>
<gene>
    <name evidence="1" type="ORF">L249_6914</name>
</gene>
<sequence length="208" mass="22758">MSGHSNQILAAIVICANAPIDGFSVEAVVWKADMDPANSFILTGTIQDVKQRLIRVNPSWTLSDNDKQTKKTMETDKTADFPGLSCNALPSARTSAVEQAVHDLEHAHQVQLAFPTNRGNYCVTVSCVDDARVWWCSSSPITLHLPDSWKFFALKTRVVMESCAAGDASFVSGQYSPPGAHFTVVVRGERCDSVPERLSWRIPSMATC</sequence>
<keyword evidence="2" id="KW-1185">Reference proteome</keyword>